<dbReference type="Proteomes" id="UP000585474">
    <property type="component" value="Unassembled WGS sequence"/>
</dbReference>
<reference evidence="2 3" key="1">
    <citation type="submission" date="2019-07" db="EMBL/GenBank/DDBJ databases">
        <title>De Novo Assembly of kiwifruit Actinidia rufa.</title>
        <authorList>
            <person name="Sugita-Konishi S."/>
            <person name="Sato K."/>
            <person name="Mori E."/>
            <person name="Abe Y."/>
            <person name="Kisaki G."/>
            <person name="Hamano K."/>
            <person name="Suezawa K."/>
            <person name="Otani M."/>
            <person name="Fukuda T."/>
            <person name="Manabe T."/>
            <person name="Gomi K."/>
            <person name="Tabuchi M."/>
            <person name="Akimitsu K."/>
            <person name="Kataoka I."/>
        </authorList>
    </citation>
    <scope>NUCLEOTIDE SEQUENCE [LARGE SCALE GENOMIC DNA]</scope>
    <source>
        <strain evidence="3">cv. Fuchu</strain>
    </source>
</reference>
<keyword evidence="3" id="KW-1185">Reference proteome</keyword>
<evidence type="ECO:0000256" key="1">
    <source>
        <dbReference type="SAM" id="MobiDB-lite"/>
    </source>
</evidence>
<protein>
    <submittedName>
        <fullName evidence="2">Uncharacterized protein</fullName>
    </submittedName>
</protein>
<evidence type="ECO:0000313" key="3">
    <source>
        <dbReference type="Proteomes" id="UP000585474"/>
    </source>
</evidence>
<accession>A0A7J0FBP3</accession>
<proteinExistence type="predicted"/>
<dbReference type="EMBL" id="BJWL01000010">
    <property type="protein sequence ID" value="GFY95609.1"/>
    <property type="molecule type" value="Genomic_DNA"/>
</dbReference>
<name>A0A7J0FBP3_9ERIC</name>
<sequence>MPLRSELGARWENLELNRAQLLVHDDALERFRHDHAEDTSTGSSDSSSLELSNTVLAAAIATERKRLKEVDHSFVEGDAADLNSEVDMPPKAKNAGDTLAPKKSNPVIPPQEVQAVMHAQDVTNLAVEDPIKVGDLMMNKALQDLTKFQKVVQGTVYSRYLTAVSFGLGTIISDKWPRYVQKRELKAKMRWEASGQKTSLGLKQGPMVLEIRTSPRSVKCFTVLREMIL</sequence>
<gene>
    <name evidence="2" type="ORF">Acr_10g0009940</name>
</gene>
<dbReference type="AlphaFoldDB" id="A0A7J0FBP3"/>
<evidence type="ECO:0000313" key="2">
    <source>
        <dbReference type="EMBL" id="GFY95609.1"/>
    </source>
</evidence>
<feature type="region of interest" description="Disordered" evidence="1">
    <location>
        <begin position="83"/>
        <end position="103"/>
    </location>
</feature>
<organism evidence="2 3">
    <name type="scientific">Actinidia rufa</name>
    <dbReference type="NCBI Taxonomy" id="165716"/>
    <lineage>
        <taxon>Eukaryota</taxon>
        <taxon>Viridiplantae</taxon>
        <taxon>Streptophyta</taxon>
        <taxon>Embryophyta</taxon>
        <taxon>Tracheophyta</taxon>
        <taxon>Spermatophyta</taxon>
        <taxon>Magnoliopsida</taxon>
        <taxon>eudicotyledons</taxon>
        <taxon>Gunneridae</taxon>
        <taxon>Pentapetalae</taxon>
        <taxon>asterids</taxon>
        <taxon>Ericales</taxon>
        <taxon>Actinidiaceae</taxon>
        <taxon>Actinidia</taxon>
    </lineage>
</organism>
<comment type="caution">
    <text evidence="2">The sequence shown here is derived from an EMBL/GenBank/DDBJ whole genome shotgun (WGS) entry which is preliminary data.</text>
</comment>